<feature type="signal peptide" evidence="1">
    <location>
        <begin position="1"/>
        <end position="26"/>
    </location>
</feature>
<protein>
    <recommendedName>
        <fullName evidence="4">TolB-like protein</fullName>
    </recommendedName>
</protein>
<evidence type="ECO:0000313" key="3">
    <source>
        <dbReference type="Proteomes" id="UP000071561"/>
    </source>
</evidence>
<dbReference type="Pfam" id="PF15869">
    <property type="entry name" value="TolB_like"/>
    <property type="match status" value="1"/>
</dbReference>
<dbReference type="PATRIC" id="fig|188932.3.peg.1151"/>
<gene>
    <name evidence="2" type="ORF">AY601_1114</name>
</gene>
<dbReference type="RefSeq" id="WP_068397624.1">
    <property type="nucleotide sequence ID" value="NZ_CP014504.1"/>
</dbReference>
<dbReference type="KEGG" id="pcm:AY601_1114"/>
<organism evidence="2 3">
    <name type="scientific">Pedobacter cryoconitis</name>
    <dbReference type="NCBI Taxonomy" id="188932"/>
    <lineage>
        <taxon>Bacteria</taxon>
        <taxon>Pseudomonadati</taxon>
        <taxon>Bacteroidota</taxon>
        <taxon>Sphingobacteriia</taxon>
        <taxon>Sphingobacteriales</taxon>
        <taxon>Sphingobacteriaceae</taxon>
        <taxon>Pedobacter</taxon>
    </lineage>
</organism>
<evidence type="ECO:0008006" key="4">
    <source>
        <dbReference type="Google" id="ProtNLM"/>
    </source>
</evidence>
<proteinExistence type="predicted"/>
<evidence type="ECO:0000256" key="1">
    <source>
        <dbReference type="SAM" id="SignalP"/>
    </source>
</evidence>
<dbReference type="EMBL" id="CP014504">
    <property type="protein sequence ID" value="AMP98041.1"/>
    <property type="molecule type" value="Genomic_DNA"/>
</dbReference>
<dbReference type="AlphaFoldDB" id="A0A127VA49"/>
<keyword evidence="1" id="KW-0732">Signal</keyword>
<reference evidence="2 3" key="1">
    <citation type="submission" date="2016-03" db="EMBL/GenBank/DDBJ databases">
        <title>Complete genome sequence of Pedobacter cryoconitis PAMC 27485.</title>
        <authorList>
            <person name="Lee J."/>
            <person name="Kim O.-S."/>
        </authorList>
    </citation>
    <scope>NUCLEOTIDE SEQUENCE [LARGE SCALE GENOMIC DNA]</scope>
    <source>
        <strain evidence="2 3">PAMC 27485</strain>
    </source>
</reference>
<keyword evidence="3" id="KW-1185">Reference proteome</keyword>
<accession>A0A127VA49</accession>
<name>A0A127VA49_9SPHI</name>
<evidence type="ECO:0000313" key="2">
    <source>
        <dbReference type="EMBL" id="AMP98041.1"/>
    </source>
</evidence>
<feature type="chain" id="PRO_5007280271" description="TolB-like protein" evidence="1">
    <location>
        <begin position="27"/>
        <end position="372"/>
    </location>
</feature>
<sequence precursor="true">MFKFQNRQIFALITALLFFVTSCKNDADQKWKEYNKKYSPITQNVILSDFPKPDTIIFRKTGLNFADGIIDMEFVDTSLVLSSRIDSLNLITIGSSSSRVTHKLITRGKDRDQFLNVSDIILTDSDKIFYAFDITLRKFFKMNIEHIYKGNYNPLQVLEFNYKALKGIKSPAVISPDTFAATSYFNSKCRYLIFKSNDSLYKGIGEMPPAVSGWPQNEEGELSDIRSMSYSANLKRKPFTKDIVVAYTTMPRIEIYSKNRLNKVIIGPDNFDPIYKFDKEGSRFFPVEYDKTKFSNVGLKVDSNYIYSLYSGKSNFASSAEKLLIFDWKGKPKKVVSLGFTASNFAIRRLPENKMIMYIIDKNTGDLLKGEI</sequence>
<dbReference type="Proteomes" id="UP000071561">
    <property type="component" value="Chromosome"/>
</dbReference>
<dbReference type="PROSITE" id="PS51257">
    <property type="entry name" value="PROKAR_LIPOPROTEIN"/>
    <property type="match status" value="1"/>
</dbReference>
<dbReference type="OrthoDB" id="1047112at2"/>